<dbReference type="RefSeq" id="WP_250201885.1">
    <property type="nucleotide sequence ID" value="NZ_CP097649.1"/>
</dbReference>
<gene>
    <name evidence="1" type="ORF">M8231_15370</name>
</gene>
<protein>
    <submittedName>
        <fullName evidence="1">Uncharacterized protein</fullName>
    </submittedName>
</protein>
<evidence type="ECO:0000313" key="2">
    <source>
        <dbReference type="Proteomes" id="UP001055429"/>
    </source>
</evidence>
<dbReference type="Proteomes" id="UP001055429">
    <property type="component" value="Chromosome"/>
</dbReference>
<accession>A0ABY4SLK4</accession>
<keyword evidence="2" id="KW-1185">Reference proteome</keyword>
<sequence>MAPRKPRPPAQNPQISLIEAISAVAYGQPVSAEAYRQRCRAHPRYSAWQARMACGPFDARSIAARAAKAAIFEQHVIFGMLRKEHFETEQWQAAYRLIYELLLSGEVRATGSPNFAADRIFQASGRADIPRGYWAVYRAWAHFSWHDMGVACGITADNIGQTEPDLKHWARVELGKDDGSVLFGWRDVCLNRSDFIKGLSLCIRLRYW</sequence>
<evidence type="ECO:0000313" key="1">
    <source>
        <dbReference type="EMBL" id="URI15148.1"/>
    </source>
</evidence>
<dbReference type="EMBL" id="CP097649">
    <property type="protein sequence ID" value="URI15148.1"/>
    <property type="molecule type" value="Genomic_DNA"/>
</dbReference>
<organism evidence="1 2">
    <name type="scientific">Brevundimonas albigilva</name>
    <dbReference type="NCBI Taxonomy" id="1312364"/>
    <lineage>
        <taxon>Bacteria</taxon>
        <taxon>Pseudomonadati</taxon>
        <taxon>Pseudomonadota</taxon>
        <taxon>Alphaproteobacteria</taxon>
        <taxon>Caulobacterales</taxon>
        <taxon>Caulobacteraceae</taxon>
        <taxon>Brevundimonas</taxon>
    </lineage>
</organism>
<reference evidence="1" key="1">
    <citation type="submission" date="2022-05" db="EMBL/GenBank/DDBJ databases">
        <title>Brevundimonas albigilva TT17 genome sequence.</title>
        <authorList>
            <person name="Lee K."/>
            <person name="Son H."/>
        </authorList>
    </citation>
    <scope>NUCLEOTIDE SEQUENCE</scope>
    <source>
        <strain evidence="1">TT17</strain>
    </source>
</reference>
<name>A0ABY4SLK4_9CAUL</name>
<proteinExistence type="predicted"/>